<dbReference type="EMBL" id="GBRH01259612">
    <property type="protein sequence ID" value="JAD38283.1"/>
    <property type="molecule type" value="Transcribed_RNA"/>
</dbReference>
<evidence type="ECO:0000313" key="1">
    <source>
        <dbReference type="EMBL" id="JAD38283.1"/>
    </source>
</evidence>
<proteinExistence type="predicted"/>
<organism evidence="1">
    <name type="scientific">Arundo donax</name>
    <name type="common">Giant reed</name>
    <name type="synonym">Donax arundinaceus</name>
    <dbReference type="NCBI Taxonomy" id="35708"/>
    <lineage>
        <taxon>Eukaryota</taxon>
        <taxon>Viridiplantae</taxon>
        <taxon>Streptophyta</taxon>
        <taxon>Embryophyta</taxon>
        <taxon>Tracheophyta</taxon>
        <taxon>Spermatophyta</taxon>
        <taxon>Magnoliopsida</taxon>
        <taxon>Liliopsida</taxon>
        <taxon>Poales</taxon>
        <taxon>Poaceae</taxon>
        <taxon>PACMAD clade</taxon>
        <taxon>Arundinoideae</taxon>
        <taxon>Arundineae</taxon>
        <taxon>Arundo</taxon>
    </lineage>
</organism>
<reference evidence="1" key="1">
    <citation type="submission" date="2014-09" db="EMBL/GenBank/DDBJ databases">
        <authorList>
            <person name="Magalhaes I.L.F."/>
            <person name="Oliveira U."/>
            <person name="Santos F.R."/>
            <person name="Vidigal T.H.D.A."/>
            <person name="Brescovit A.D."/>
            <person name="Santos A.J."/>
        </authorList>
    </citation>
    <scope>NUCLEOTIDE SEQUENCE</scope>
    <source>
        <tissue evidence="1">Shoot tissue taken approximately 20 cm above the soil surface</tissue>
    </source>
</reference>
<dbReference type="AlphaFoldDB" id="A0A0A8ZKS2"/>
<reference evidence="1" key="2">
    <citation type="journal article" date="2015" name="Data Brief">
        <title>Shoot transcriptome of the giant reed, Arundo donax.</title>
        <authorList>
            <person name="Barrero R.A."/>
            <person name="Guerrero F.D."/>
            <person name="Moolhuijzen P."/>
            <person name="Goolsby J.A."/>
            <person name="Tidwell J."/>
            <person name="Bellgard S.E."/>
            <person name="Bellgard M.I."/>
        </authorList>
    </citation>
    <scope>NUCLEOTIDE SEQUENCE</scope>
    <source>
        <tissue evidence="1">Shoot tissue taken approximately 20 cm above the soil surface</tissue>
    </source>
</reference>
<name>A0A0A8ZKS2_ARUDO</name>
<accession>A0A0A8ZKS2</accession>
<sequence length="57" mass="6555">MARRFGIAQRRWSLEMVLGLKSGWIETSKSLHTTRTLLSPLLKFLTGQSSSKIYQML</sequence>
<protein>
    <submittedName>
        <fullName evidence="1">Uncharacterized protein</fullName>
    </submittedName>
</protein>